<name>A0A917RAQ3_9NOCA</name>
<evidence type="ECO:0000313" key="5">
    <source>
        <dbReference type="EMBL" id="GGK99067.1"/>
    </source>
</evidence>
<dbReference type="RefSeq" id="WP_062997069.1">
    <property type="nucleotide sequence ID" value="NZ_BMMH01000002.1"/>
</dbReference>
<evidence type="ECO:0000256" key="2">
    <source>
        <dbReference type="ARBA" id="ARBA00022741"/>
    </source>
</evidence>
<evidence type="ECO:0000313" key="6">
    <source>
        <dbReference type="Proteomes" id="UP000638263"/>
    </source>
</evidence>
<gene>
    <name evidence="5" type="ORF">GCM10011588_12110</name>
</gene>
<proteinExistence type="predicted"/>
<evidence type="ECO:0000259" key="4">
    <source>
        <dbReference type="PROSITE" id="PS50893"/>
    </source>
</evidence>
<dbReference type="SMART" id="SM00382">
    <property type="entry name" value="AAA"/>
    <property type="match status" value="1"/>
</dbReference>
<dbReference type="PANTHER" id="PTHR43776">
    <property type="entry name" value="TRANSPORT ATP-BINDING PROTEIN"/>
    <property type="match status" value="1"/>
</dbReference>
<dbReference type="PROSITE" id="PS50893">
    <property type="entry name" value="ABC_TRANSPORTER_2"/>
    <property type="match status" value="1"/>
</dbReference>
<dbReference type="Pfam" id="PF00005">
    <property type="entry name" value="ABC_tran"/>
    <property type="match status" value="1"/>
</dbReference>
<dbReference type="Proteomes" id="UP000638263">
    <property type="component" value="Unassembled WGS sequence"/>
</dbReference>
<keyword evidence="3" id="KW-0067">ATP-binding</keyword>
<dbReference type="InterPro" id="IPR017871">
    <property type="entry name" value="ABC_transporter-like_CS"/>
</dbReference>
<dbReference type="GO" id="GO:0016887">
    <property type="term" value="F:ATP hydrolysis activity"/>
    <property type="evidence" value="ECO:0007669"/>
    <property type="project" value="InterPro"/>
</dbReference>
<dbReference type="EMBL" id="BMMH01000002">
    <property type="protein sequence ID" value="GGK99067.1"/>
    <property type="molecule type" value="Genomic_DNA"/>
</dbReference>
<comment type="caution">
    <text evidence="5">The sequence shown here is derived from an EMBL/GenBank/DDBJ whole genome shotgun (WGS) entry which is preliminary data.</text>
</comment>
<dbReference type="SUPFAM" id="SSF52540">
    <property type="entry name" value="P-loop containing nucleoside triphosphate hydrolases"/>
    <property type="match status" value="1"/>
</dbReference>
<dbReference type="PROSITE" id="PS00211">
    <property type="entry name" value="ABC_TRANSPORTER_1"/>
    <property type="match status" value="1"/>
</dbReference>
<dbReference type="GO" id="GO:0055085">
    <property type="term" value="P:transmembrane transport"/>
    <property type="evidence" value="ECO:0007669"/>
    <property type="project" value="UniProtKB-ARBA"/>
</dbReference>
<accession>A0A917RAQ3</accession>
<feature type="domain" description="ABC transporter" evidence="4">
    <location>
        <begin position="23"/>
        <end position="263"/>
    </location>
</feature>
<dbReference type="InterPro" id="IPR003593">
    <property type="entry name" value="AAA+_ATPase"/>
</dbReference>
<sequence length="279" mass="30113">MTATIRAEAGGSVPDEHAPPVVAELSSVRKSYHGTEVLGGIDLTIRRGDRLAVVGESGSGKSTLARILLGLVFADQGSVKTLGVDWKTLRPKGQRALRGRIGVVFQQPVEALSPRLTVAQILAEPLSTHRRELGRQEISARAAGALDQVHMPRALLTRRPGELSGGQAQRIALARALILEPELLVMDEPTSALDPSVQAQMLALFSEVADRGGLSWMFVTHDLGVAVDVCDRIAVVRRGHIVEEGPGRQTLDDPQHPYTRELVGASFHLHDDENEKEHG</sequence>
<protein>
    <recommendedName>
        <fullName evidence="4">ABC transporter domain-containing protein</fullName>
    </recommendedName>
</protein>
<organism evidence="5 6">
    <name type="scientific">Nocardia jinanensis</name>
    <dbReference type="NCBI Taxonomy" id="382504"/>
    <lineage>
        <taxon>Bacteria</taxon>
        <taxon>Bacillati</taxon>
        <taxon>Actinomycetota</taxon>
        <taxon>Actinomycetes</taxon>
        <taxon>Mycobacteriales</taxon>
        <taxon>Nocardiaceae</taxon>
        <taxon>Nocardia</taxon>
    </lineage>
</organism>
<reference evidence="5" key="2">
    <citation type="submission" date="2020-09" db="EMBL/GenBank/DDBJ databases">
        <authorList>
            <person name="Sun Q."/>
            <person name="Zhou Y."/>
        </authorList>
    </citation>
    <scope>NUCLEOTIDE SEQUENCE</scope>
    <source>
        <strain evidence="5">CGMCC 4.3508</strain>
    </source>
</reference>
<dbReference type="GO" id="GO:0005524">
    <property type="term" value="F:ATP binding"/>
    <property type="evidence" value="ECO:0007669"/>
    <property type="project" value="UniProtKB-KW"/>
</dbReference>
<dbReference type="CDD" id="cd03257">
    <property type="entry name" value="ABC_NikE_OppD_transporters"/>
    <property type="match status" value="1"/>
</dbReference>
<dbReference type="InterPro" id="IPR050319">
    <property type="entry name" value="ABC_transp_ATP-bind"/>
</dbReference>
<keyword evidence="1" id="KW-0813">Transport</keyword>
<keyword evidence="2" id="KW-0547">Nucleotide-binding</keyword>
<evidence type="ECO:0000256" key="3">
    <source>
        <dbReference type="ARBA" id="ARBA00022840"/>
    </source>
</evidence>
<dbReference type="InterPro" id="IPR003439">
    <property type="entry name" value="ABC_transporter-like_ATP-bd"/>
</dbReference>
<reference evidence="5" key="1">
    <citation type="journal article" date="2014" name="Int. J. Syst. Evol. Microbiol.">
        <title>Complete genome sequence of Corynebacterium casei LMG S-19264T (=DSM 44701T), isolated from a smear-ripened cheese.</title>
        <authorList>
            <consortium name="US DOE Joint Genome Institute (JGI-PGF)"/>
            <person name="Walter F."/>
            <person name="Albersmeier A."/>
            <person name="Kalinowski J."/>
            <person name="Ruckert C."/>
        </authorList>
    </citation>
    <scope>NUCLEOTIDE SEQUENCE</scope>
    <source>
        <strain evidence="5">CGMCC 4.3508</strain>
    </source>
</reference>
<evidence type="ECO:0000256" key="1">
    <source>
        <dbReference type="ARBA" id="ARBA00022448"/>
    </source>
</evidence>
<dbReference type="InterPro" id="IPR027417">
    <property type="entry name" value="P-loop_NTPase"/>
</dbReference>
<dbReference type="Gene3D" id="3.40.50.300">
    <property type="entry name" value="P-loop containing nucleotide triphosphate hydrolases"/>
    <property type="match status" value="1"/>
</dbReference>
<dbReference type="AlphaFoldDB" id="A0A917RAQ3"/>
<keyword evidence="6" id="KW-1185">Reference proteome</keyword>